<evidence type="ECO:0000256" key="5">
    <source>
        <dbReference type="ARBA" id="ARBA00022737"/>
    </source>
</evidence>
<protein>
    <recommendedName>
        <fullName evidence="8">Outer membrane protein assembly factor BamA</fullName>
    </recommendedName>
</protein>
<dbReference type="PANTHER" id="PTHR12815:SF23">
    <property type="entry name" value="OUTER MEMBRANE PROTEIN ASSEMBLY FACTOR BAMA"/>
    <property type="match status" value="1"/>
</dbReference>
<feature type="domain" description="POTRA" evidence="9">
    <location>
        <begin position="334"/>
        <end position="420"/>
    </location>
</feature>
<feature type="domain" description="POTRA" evidence="9">
    <location>
        <begin position="423"/>
        <end position="501"/>
    </location>
</feature>
<sequence length="773" mass="86729">MKPQIWPGCLFKIAPNSLSLRQITRRLFCQLLVLLFVWSLPIAAAAEPTPANTLFLPLQILAPAGEEELATESDTALTAILQELGSGLADRARVAELLRAPGGWPPSLPALQALEWPSHIRYLAAGTLTRLGEQLSIDLSLFDLNREEPVRYFSGRAASPDQLGPGLKELSRKILPPAPAADLISAIHIEGNVKTGSGAILRRVSSKAGEHLEPTRIQEDIKAIFAMGFFDDIQVLAEEGATGTKLTFVVTEKPVIGQVLISGNRKLKESDIREVIAVLPNTIINTRLVHQAEESIIQLYKEKGYHNSQVTSTTTETAAGLVDVRFEIEEGERIYIKRINFTGNDSFRPRAIRKVMTTKTKGLFSWLTRSGRLQTDILEQDRARIAAFYHNQGFIDARVGAPEISREDNRLFITFNIEEGERFTVGEIGLRGELIAPEEELLALIKLRGEEYFSRQVLRDDMMRISDRYAQDGYAFAEVEPMVSRDDQTRQVDVVFQLEKNALVHINRITIRGNTRTRDKVIRREIRVQEGGVLDTSAIRKSMERLQQLDFFEDIDVRPEPALMRDDLMDLQIEVKEKPTGTFSIGAGYSSMDKLMFMGQISQDNFMGKGQRLSLQADLSANATHYNLSFTEPRLADSKLLFGIDLYNWEREYIDYTKESTGGALRFGYPLGEKWNLYWGYGYEDSTLSDIRLGAPRAITDSIDLHANSFLRLGLVRDTLNNRIDPTRGSIFDIGLKHAGGFLGGDTAFSRLESSATRFFPWDGIPLLKETRS</sequence>
<dbReference type="GO" id="GO:0071709">
    <property type="term" value="P:membrane assembly"/>
    <property type="evidence" value="ECO:0007669"/>
    <property type="project" value="InterPro"/>
</dbReference>
<evidence type="ECO:0000256" key="6">
    <source>
        <dbReference type="ARBA" id="ARBA00023136"/>
    </source>
</evidence>
<evidence type="ECO:0000256" key="7">
    <source>
        <dbReference type="ARBA" id="ARBA00023237"/>
    </source>
</evidence>
<evidence type="ECO:0000313" key="10">
    <source>
        <dbReference type="EMBL" id="HET98687.1"/>
    </source>
</evidence>
<comment type="subcellular location">
    <subcellularLocation>
        <location evidence="1">Membrane</location>
    </subcellularLocation>
</comment>
<proteinExistence type="predicted"/>
<keyword evidence="5" id="KW-0677">Repeat</keyword>
<keyword evidence="3" id="KW-0812">Transmembrane</keyword>
<evidence type="ECO:0000256" key="3">
    <source>
        <dbReference type="ARBA" id="ARBA00022692"/>
    </source>
</evidence>
<dbReference type="InterPro" id="IPR034746">
    <property type="entry name" value="POTRA"/>
</dbReference>
<dbReference type="Gene3D" id="3.10.20.310">
    <property type="entry name" value="membrane protein fhac"/>
    <property type="match status" value="5"/>
</dbReference>
<evidence type="ECO:0000256" key="4">
    <source>
        <dbReference type="ARBA" id="ARBA00022729"/>
    </source>
</evidence>
<organism evidence="10">
    <name type="scientific">Desulfurivibrio alkaliphilus</name>
    <dbReference type="NCBI Taxonomy" id="427923"/>
    <lineage>
        <taxon>Bacteria</taxon>
        <taxon>Pseudomonadati</taxon>
        <taxon>Thermodesulfobacteriota</taxon>
        <taxon>Desulfobulbia</taxon>
        <taxon>Desulfobulbales</taxon>
        <taxon>Desulfobulbaceae</taxon>
        <taxon>Desulfurivibrio</taxon>
    </lineage>
</organism>
<feature type="non-terminal residue" evidence="10">
    <location>
        <position position="773"/>
    </location>
</feature>
<dbReference type="InterPro" id="IPR039910">
    <property type="entry name" value="D15-like"/>
</dbReference>
<dbReference type="InterPro" id="IPR010827">
    <property type="entry name" value="BamA/TamA_POTRA"/>
</dbReference>
<dbReference type="Gene3D" id="2.40.160.50">
    <property type="entry name" value="membrane protein fhac: a member of the omp85/tpsb transporter family"/>
    <property type="match status" value="1"/>
</dbReference>
<keyword evidence="6" id="KW-0472">Membrane</keyword>
<evidence type="ECO:0000259" key="9">
    <source>
        <dbReference type="PROSITE" id="PS51779"/>
    </source>
</evidence>
<dbReference type="PANTHER" id="PTHR12815">
    <property type="entry name" value="SORTING AND ASSEMBLY MACHINERY SAMM50 PROTEIN FAMILY MEMBER"/>
    <property type="match status" value="1"/>
</dbReference>
<dbReference type="SUPFAM" id="SSF56935">
    <property type="entry name" value="Porins"/>
    <property type="match status" value="1"/>
</dbReference>
<evidence type="ECO:0000256" key="1">
    <source>
        <dbReference type="ARBA" id="ARBA00004370"/>
    </source>
</evidence>
<keyword evidence="7" id="KW-0998">Cell outer membrane</keyword>
<gene>
    <name evidence="10" type="primary">bamA</name>
    <name evidence="10" type="ORF">ENN98_08420</name>
</gene>
<dbReference type="NCBIfam" id="TIGR03303">
    <property type="entry name" value="OM_YaeT"/>
    <property type="match status" value="1"/>
</dbReference>
<dbReference type="GO" id="GO:0009279">
    <property type="term" value="C:cell outer membrane"/>
    <property type="evidence" value="ECO:0007669"/>
    <property type="project" value="UniProtKB-UniRule"/>
</dbReference>
<evidence type="ECO:0000256" key="8">
    <source>
        <dbReference type="NCBIfam" id="TIGR03303"/>
    </source>
</evidence>
<accession>A0A7C2TIK5</accession>
<keyword evidence="2" id="KW-1134">Transmembrane beta strand</keyword>
<dbReference type="Pfam" id="PF07244">
    <property type="entry name" value="POTRA"/>
    <property type="match status" value="5"/>
</dbReference>
<name>A0A7C2TIK5_9BACT</name>
<dbReference type="PROSITE" id="PS51779">
    <property type="entry name" value="POTRA"/>
    <property type="match status" value="4"/>
</dbReference>
<reference evidence="10" key="1">
    <citation type="journal article" date="2020" name="mSystems">
        <title>Genome- and Community-Level Interaction Insights into Carbon Utilization and Element Cycling Functions of Hydrothermarchaeota in Hydrothermal Sediment.</title>
        <authorList>
            <person name="Zhou Z."/>
            <person name="Liu Y."/>
            <person name="Xu W."/>
            <person name="Pan J."/>
            <person name="Luo Z.H."/>
            <person name="Li M."/>
        </authorList>
    </citation>
    <scope>NUCLEOTIDE SEQUENCE [LARGE SCALE GENOMIC DNA]</scope>
    <source>
        <strain evidence="10">SpSt-1224</strain>
    </source>
</reference>
<dbReference type="Pfam" id="PF01103">
    <property type="entry name" value="Omp85"/>
    <property type="match status" value="1"/>
</dbReference>
<dbReference type="InterPro" id="IPR000184">
    <property type="entry name" value="Bac_surfAg_D15"/>
</dbReference>
<comment type="caution">
    <text evidence="10">The sequence shown here is derived from an EMBL/GenBank/DDBJ whole genome shotgun (WGS) entry which is preliminary data.</text>
</comment>
<feature type="domain" description="POTRA" evidence="9">
    <location>
        <begin position="504"/>
        <end position="578"/>
    </location>
</feature>
<evidence type="ECO:0000256" key="2">
    <source>
        <dbReference type="ARBA" id="ARBA00022452"/>
    </source>
</evidence>
<dbReference type="InterPro" id="IPR023707">
    <property type="entry name" value="OM_assembly_BamA"/>
</dbReference>
<dbReference type="EMBL" id="DSDS01000189">
    <property type="protein sequence ID" value="HET98687.1"/>
    <property type="molecule type" value="Genomic_DNA"/>
</dbReference>
<keyword evidence="4" id="KW-0732">Signal</keyword>
<dbReference type="AlphaFoldDB" id="A0A7C2TIK5"/>
<dbReference type="Proteomes" id="UP000885986">
    <property type="component" value="Unassembled WGS sequence"/>
</dbReference>
<feature type="domain" description="POTRA" evidence="9">
    <location>
        <begin position="254"/>
        <end position="331"/>
    </location>
</feature>